<feature type="transmembrane region" description="Helical" evidence="1">
    <location>
        <begin position="116"/>
        <end position="135"/>
    </location>
</feature>
<dbReference type="RefSeq" id="WP_353862917.1">
    <property type="nucleotide sequence ID" value="NZ_CP088295.1"/>
</dbReference>
<evidence type="ECO:0000313" key="3">
    <source>
        <dbReference type="Proteomes" id="UP001058860"/>
    </source>
</evidence>
<gene>
    <name evidence="2" type="ORF">LRS13_16990</name>
</gene>
<protein>
    <recommendedName>
        <fullName evidence="4">Integral membrane protein</fullName>
    </recommendedName>
</protein>
<organism evidence="2 3">
    <name type="scientific">Svornostia abyssi</name>
    <dbReference type="NCBI Taxonomy" id="2898438"/>
    <lineage>
        <taxon>Bacteria</taxon>
        <taxon>Bacillati</taxon>
        <taxon>Actinomycetota</taxon>
        <taxon>Thermoleophilia</taxon>
        <taxon>Solirubrobacterales</taxon>
        <taxon>Baekduiaceae</taxon>
        <taxon>Svornostia</taxon>
    </lineage>
</organism>
<feature type="transmembrane region" description="Helical" evidence="1">
    <location>
        <begin position="48"/>
        <end position="71"/>
    </location>
</feature>
<dbReference type="EMBL" id="CP088295">
    <property type="protein sequence ID" value="UUY02388.1"/>
    <property type="molecule type" value="Genomic_DNA"/>
</dbReference>
<sequence>MATTTAHDPELPEASRIGRNMQAAVYGTILTLSLVAVSSEYQDLPLRIMASVLATQFIFYVAHVYAGQLGIRLETQHAPTRGQLRQVAREEWPLLAAAGPPCLALLVGGLTGFKDATSVNVALIIGVVTLFLYGVRLGRAEKRTLPGVIMTATINGAFGLVIVVLKVLVH</sequence>
<evidence type="ECO:0000256" key="1">
    <source>
        <dbReference type="SAM" id="Phobius"/>
    </source>
</evidence>
<feature type="transmembrane region" description="Helical" evidence="1">
    <location>
        <begin position="92"/>
        <end position="110"/>
    </location>
</feature>
<name>A0ABY5PCN7_9ACTN</name>
<keyword evidence="1" id="KW-0812">Transmembrane</keyword>
<evidence type="ECO:0000313" key="2">
    <source>
        <dbReference type="EMBL" id="UUY02388.1"/>
    </source>
</evidence>
<evidence type="ECO:0008006" key="4">
    <source>
        <dbReference type="Google" id="ProtNLM"/>
    </source>
</evidence>
<proteinExistence type="predicted"/>
<keyword evidence="1" id="KW-1133">Transmembrane helix</keyword>
<feature type="transmembrane region" description="Helical" evidence="1">
    <location>
        <begin position="147"/>
        <end position="169"/>
    </location>
</feature>
<feature type="transmembrane region" description="Helical" evidence="1">
    <location>
        <begin position="23"/>
        <end position="42"/>
    </location>
</feature>
<reference evidence="3" key="1">
    <citation type="submission" date="2021-11" db="EMBL/GenBank/DDBJ databases">
        <title>Cultivation dependent microbiological survey of springs from the worlds oldest radium mine currently devoted to the extraction of radon-saturated water.</title>
        <authorList>
            <person name="Kapinusova G."/>
            <person name="Smrhova T."/>
            <person name="Strejcek M."/>
            <person name="Suman J."/>
            <person name="Jani K."/>
            <person name="Pajer P."/>
            <person name="Uhlik O."/>
        </authorList>
    </citation>
    <scope>NUCLEOTIDE SEQUENCE [LARGE SCALE GENOMIC DNA]</scope>
    <source>
        <strain evidence="3">J379</strain>
    </source>
</reference>
<keyword evidence="3" id="KW-1185">Reference proteome</keyword>
<dbReference type="Proteomes" id="UP001058860">
    <property type="component" value="Chromosome"/>
</dbReference>
<accession>A0ABY5PCN7</accession>
<keyword evidence="1" id="KW-0472">Membrane</keyword>